<accession>A0A329S0A7</accession>
<dbReference type="Proteomes" id="UP000760860">
    <property type="component" value="Unassembled WGS sequence"/>
</dbReference>
<dbReference type="InterPro" id="IPR001254">
    <property type="entry name" value="Trypsin_dom"/>
</dbReference>
<dbReference type="Proteomes" id="UP000251314">
    <property type="component" value="Unassembled WGS sequence"/>
</dbReference>
<feature type="chain" id="PRO_5039985634" description="Peptidase S1 domain-containing protein" evidence="7">
    <location>
        <begin position="22"/>
        <end position="267"/>
    </location>
</feature>
<gene>
    <name evidence="13" type="ORF">PC110_g13337</name>
    <name evidence="9" type="ORF">PC113_g12845</name>
    <name evidence="10" type="ORF">PC115_g12155</name>
    <name evidence="11" type="ORF">PC117_g13727</name>
    <name evidence="12" type="ORF">PC129_g10610</name>
</gene>
<evidence type="ECO:0000313" key="14">
    <source>
        <dbReference type="Proteomes" id="UP000251314"/>
    </source>
</evidence>
<comment type="caution">
    <text evidence="13">The sequence shown here is derived from an EMBL/GenBank/DDBJ whole genome shotgun (WGS) entry which is preliminary data.</text>
</comment>
<dbReference type="PANTHER" id="PTHR24276:SF98">
    <property type="entry name" value="FI18310P1-RELATED"/>
    <property type="match status" value="1"/>
</dbReference>
<dbReference type="OrthoDB" id="10051896at2759"/>
<dbReference type="Proteomes" id="UP000736787">
    <property type="component" value="Unassembled WGS sequence"/>
</dbReference>
<feature type="signal peptide" evidence="7">
    <location>
        <begin position="1"/>
        <end position="21"/>
    </location>
</feature>
<evidence type="ECO:0000313" key="11">
    <source>
        <dbReference type="EMBL" id="KAG2930301.1"/>
    </source>
</evidence>
<dbReference type="SMART" id="SM00020">
    <property type="entry name" value="Tryp_SPc"/>
    <property type="match status" value="1"/>
</dbReference>
<evidence type="ECO:0000313" key="12">
    <source>
        <dbReference type="EMBL" id="KAG3218583.1"/>
    </source>
</evidence>
<dbReference type="GO" id="GO:0004252">
    <property type="term" value="F:serine-type endopeptidase activity"/>
    <property type="evidence" value="ECO:0007669"/>
    <property type="project" value="InterPro"/>
</dbReference>
<dbReference type="PROSITE" id="PS50240">
    <property type="entry name" value="TRYPSIN_DOM"/>
    <property type="match status" value="1"/>
</dbReference>
<organism evidence="13 14">
    <name type="scientific">Phytophthora cactorum</name>
    <dbReference type="NCBI Taxonomy" id="29920"/>
    <lineage>
        <taxon>Eukaryota</taxon>
        <taxon>Sar</taxon>
        <taxon>Stramenopiles</taxon>
        <taxon>Oomycota</taxon>
        <taxon>Peronosporomycetes</taxon>
        <taxon>Peronosporales</taxon>
        <taxon>Peronosporaceae</taxon>
        <taxon>Phytophthora</taxon>
    </lineage>
</organism>
<evidence type="ECO:0000313" key="13">
    <source>
        <dbReference type="EMBL" id="RAW30304.1"/>
    </source>
</evidence>
<dbReference type="EMBL" id="MJFZ01000378">
    <property type="protein sequence ID" value="RAW30304.1"/>
    <property type="molecule type" value="Genomic_DNA"/>
</dbReference>
<keyword evidence="4" id="KW-0843">Virulence</keyword>
<keyword evidence="5" id="KW-1015">Disulfide bond</keyword>
<evidence type="ECO:0000256" key="2">
    <source>
        <dbReference type="ARBA" id="ARBA00022525"/>
    </source>
</evidence>
<dbReference type="EMBL" id="RCMV01000355">
    <property type="protein sequence ID" value="KAG3218583.1"/>
    <property type="molecule type" value="Genomic_DNA"/>
</dbReference>
<name>A0A329S0A7_9STRA</name>
<dbReference type="PANTHER" id="PTHR24276">
    <property type="entry name" value="POLYSERASE-RELATED"/>
    <property type="match status" value="1"/>
</dbReference>
<evidence type="ECO:0000256" key="5">
    <source>
        <dbReference type="ARBA" id="ARBA00023157"/>
    </source>
</evidence>
<dbReference type="EMBL" id="RCMK01000410">
    <property type="protein sequence ID" value="KAG2930301.1"/>
    <property type="molecule type" value="Genomic_DNA"/>
</dbReference>
<evidence type="ECO:0000259" key="8">
    <source>
        <dbReference type="PROSITE" id="PS50240"/>
    </source>
</evidence>
<dbReference type="Proteomes" id="UP000735874">
    <property type="component" value="Unassembled WGS sequence"/>
</dbReference>
<dbReference type="InterPro" id="IPR009003">
    <property type="entry name" value="Peptidase_S1_PA"/>
</dbReference>
<keyword evidence="6" id="KW-0325">Glycoprotein</keyword>
<evidence type="ECO:0000313" key="9">
    <source>
        <dbReference type="EMBL" id="KAG2854974.1"/>
    </source>
</evidence>
<keyword evidence="14" id="KW-1185">Reference proteome</keyword>
<comment type="subcellular location">
    <subcellularLocation>
        <location evidence="1">Secreted</location>
    </subcellularLocation>
</comment>
<reference evidence="9" key="2">
    <citation type="submission" date="2018-10" db="EMBL/GenBank/DDBJ databases">
        <title>Effector identification in a new, highly contiguous assembly of the strawberry crown rot pathogen Phytophthora cactorum.</title>
        <authorList>
            <person name="Armitage A.D."/>
            <person name="Nellist C.F."/>
            <person name="Bates H."/>
            <person name="Vickerstaff R.J."/>
            <person name="Harrison R.J."/>
        </authorList>
    </citation>
    <scope>NUCLEOTIDE SEQUENCE</scope>
    <source>
        <strain evidence="9">15-7</strain>
        <strain evidence="10">4032</strain>
        <strain evidence="11">4040</strain>
        <strain evidence="12">P421</strain>
    </source>
</reference>
<dbReference type="InterPro" id="IPR043504">
    <property type="entry name" value="Peptidase_S1_PA_chymotrypsin"/>
</dbReference>
<dbReference type="Pfam" id="PF00089">
    <property type="entry name" value="Trypsin"/>
    <property type="match status" value="1"/>
</dbReference>
<dbReference type="VEuPathDB" id="FungiDB:PC110_g13337"/>
<sequence length="267" mass="28836">MNLASAFVYAVSIAMASASLATNAQDGSNISARRRTSPSLRVNATDGNFVAAILTSKEAVTKYVQGIGVMVRRLRLVKGESSIPADIRYGSIGSDSNNGTGDGEQIKVVAILSYPNISENIKYSYDYVVQQLEKPSSFKPISLVALDGSDIKDGEIVTKLGWYNTGGESQDAHELQCADVQLMSNEECSKVTFVDDTRMCSHPVGNQCSCTGDYGGPLIVERPEGDVLVGMVSWGDDCKKPGYPSYYSRIMVGRDWIESVISGQCFH</sequence>
<evidence type="ECO:0000256" key="7">
    <source>
        <dbReference type="SAM" id="SignalP"/>
    </source>
</evidence>
<evidence type="ECO:0000256" key="4">
    <source>
        <dbReference type="ARBA" id="ARBA00023026"/>
    </source>
</evidence>
<keyword evidence="2" id="KW-0964">Secreted</keyword>
<dbReference type="Gene3D" id="2.40.10.10">
    <property type="entry name" value="Trypsin-like serine proteases"/>
    <property type="match status" value="1"/>
</dbReference>
<evidence type="ECO:0000256" key="3">
    <source>
        <dbReference type="ARBA" id="ARBA00022729"/>
    </source>
</evidence>
<dbReference type="EMBL" id="RCMG01000399">
    <property type="protein sequence ID" value="KAG2854974.1"/>
    <property type="molecule type" value="Genomic_DNA"/>
</dbReference>
<evidence type="ECO:0000256" key="1">
    <source>
        <dbReference type="ARBA" id="ARBA00004613"/>
    </source>
</evidence>
<dbReference type="InterPro" id="IPR050430">
    <property type="entry name" value="Peptidase_S1"/>
</dbReference>
<dbReference type="Proteomes" id="UP000774804">
    <property type="component" value="Unassembled WGS sequence"/>
</dbReference>
<dbReference type="GO" id="GO:0006508">
    <property type="term" value="P:proteolysis"/>
    <property type="evidence" value="ECO:0007669"/>
    <property type="project" value="InterPro"/>
</dbReference>
<dbReference type="EMBL" id="RCMI01000398">
    <property type="protein sequence ID" value="KAG2913101.1"/>
    <property type="molecule type" value="Genomic_DNA"/>
</dbReference>
<protein>
    <recommendedName>
        <fullName evidence="8">Peptidase S1 domain-containing protein</fullName>
    </recommendedName>
</protein>
<dbReference type="GO" id="GO:0005576">
    <property type="term" value="C:extracellular region"/>
    <property type="evidence" value="ECO:0007669"/>
    <property type="project" value="UniProtKB-SubCell"/>
</dbReference>
<dbReference type="AlphaFoldDB" id="A0A329S0A7"/>
<proteinExistence type="predicted"/>
<evidence type="ECO:0000256" key="6">
    <source>
        <dbReference type="ARBA" id="ARBA00023180"/>
    </source>
</evidence>
<dbReference type="SUPFAM" id="SSF50494">
    <property type="entry name" value="Trypsin-like serine proteases"/>
    <property type="match status" value="1"/>
</dbReference>
<evidence type="ECO:0000313" key="10">
    <source>
        <dbReference type="EMBL" id="KAG2913101.1"/>
    </source>
</evidence>
<feature type="domain" description="Peptidase S1" evidence="8">
    <location>
        <begin position="53"/>
        <end position="262"/>
    </location>
</feature>
<keyword evidence="3 7" id="KW-0732">Signal</keyword>
<dbReference type="STRING" id="29920.A0A329S0A7"/>
<reference evidence="13 14" key="1">
    <citation type="submission" date="2018-01" db="EMBL/GenBank/DDBJ databases">
        <title>Draft genome of the strawberry crown rot pathogen Phytophthora cactorum.</title>
        <authorList>
            <person name="Armitage A.D."/>
            <person name="Lysoe E."/>
            <person name="Nellist C.F."/>
            <person name="Harrison R.J."/>
            <person name="Brurberg M.B."/>
        </authorList>
    </citation>
    <scope>NUCLEOTIDE SEQUENCE [LARGE SCALE GENOMIC DNA]</scope>
    <source>
        <strain evidence="13 14">10300</strain>
    </source>
</reference>